<protein>
    <submittedName>
        <fullName evidence="1">Glycosyltransferase family 2 protein</fullName>
    </submittedName>
</protein>
<proteinExistence type="predicted"/>
<dbReference type="Pfam" id="PF13641">
    <property type="entry name" value="Glyco_tranf_2_3"/>
    <property type="match status" value="1"/>
</dbReference>
<dbReference type="OrthoDB" id="9771846at2"/>
<dbReference type="AlphaFoldDB" id="A0A399RK09"/>
<sequence length="276" mass="29702">MSPPSVTAIVVTYHTGPRLRECLYALIGCPDVSAIRIVDNGNPPGMSQWLQDFTARQDRVTLIEPGANLGFGKGVNLACEEAPAGFLLLVNPDAVIKRDAVAAMIAAAGPLQRPWIAGGKIFGLDGQEGRGARRRELTMWRALSSAAGFDTWNLNQSPAPDGPVPVGAVSGAFLLTDTESFRQLGGFDEAYFLHVEDVDLCRRAREAGGDVIYCPDAGALHYGSTSDVSSKLVARHKAESLGYYFRKFSGGPLSRWTARFALTPLLKWLLPAVARD</sequence>
<dbReference type="Gene3D" id="3.90.550.10">
    <property type="entry name" value="Spore Coat Polysaccharide Biosynthesis Protein SpsA, Chain A"/>
    <property type="match status" value="1"/>
</dbReference>
<dbReference type="EMBL" id="QWFX01000006">
    <property type="protein sequence ID" value="RIJ30172.1"/>
    <property type="molecule type" value="Genomic_DNA"/>
</dbReference>
<dbReference type="SUPFAM" id="SSF53448">
    <property type="entry name" value="Nucleotide-diphospho-sugar transferases"/>
    <property type="match status" value="1"/>
</dbReference>
<evidence type="ECO:0000313" key="1">
    <source>
        <dbReference type="EMBL" id="RIJ30172.1"/>
    </source>
</evidence>
<dbReference type="RefSeq" id="WP_119375491.1">
    <property type="nucleotide sequence ID" value="NZ_QWFX01000006.1"/>
</dbReference>
<accession>A0A399RK09</accession>
<dbReference type="PANTHER" id="PTHR43179">
    <property type="entry name" value="RHAMNOSYLTRANSFERASE WBBL"/>
    <property type="match status" value="1"/>
</dbReference>
<dbReference type="Proteomes" id="UP000266385">
    <property type="component" value="Unassembled WGS sequence"/>
</dbReference>
<name>A0A399RK09_9PROT</name>
<keyword evidence="2" id="KW-1185">Reference proteome</keyword>
<keyword evidence="1" id="KW-0808">Transferase</keyword>
<comment type="caution">
    <text evidence="1">The sequence shown here is derived from an EMBL/GenBank/DDBJ whole genome shotgun (WGS) entry which is preliminary data.</text>
</comment>
<reference evidence="1 2" key="1">
    <citation type="submission" date="2018-08" db="EMBL/GenBank/DDBJ databases">
        <title>Henriciella mobilis sp. nov., isolated from seawater.</title>
        <authorList>
            <person name="Cheng H."/>
            <person name="Wu Y.-H."/>
            <person name="Xu X.-W."/>
            <person name="Guo L.-L."/>
        </authorList>
    </citation>
    <scope>NUCLEOTIDE SEQUENCE [LARGE SCALE GENOMIC DNA]</scope>
    <source>
        <strain evidence="1 2">JN25</strain>
    </source>
</reference>
<dbReference type="GO" id="GO:0016740">
    <property type="term" value="F:transferase activity"/>
    <property type="evidence" value="ECO:0007669"/>
    <property type="project" value="UniProtKB-KW"/>
</dbReference>
<organism evidence="1 2">
    <name type="scientific">Henriciella mobilis</name>
    <dbReference type="NCBI Taxonomy" id="2305467"/>
    <lineage>
        <taxon>Bacteria</taxon>
        <taxon>Pseudomonadati</taxon>
        <taxon>Pseudomonadota</taxon>
        <taxon>Alphaproteobacteria</taxon>
        <taxon>Hyphomonadales</taxon>
        <taxon>Hyphomonadaceae</taxon>
        <taxon>Henriciella</taxon>
    </lineage>
</organism>
<evidence type="ECO:0000313" key="2">
    <source>
        <dbReference type="Proteomes" id="UP000266385"/>
    </source>
</evidence>
<gene>
    <name evidence="1" type="ORF">D1223_05850</name>
</gene>
<dbReference type="InterPro" id="IPR029044">
    <property type="entry name" value="Nucleotide-diphossugar_trans"/>
</dbReference>
<dbReference type="PANTHER" id="PTHR43179:SF7">
    <property type="entry name" value="RHAMNOSYLTRANSFERASE WBBL"/>
    <property type="match status" value="1"/>
</dbReference>